<dbReference type="PANTHER" id="PTHR43798">
    <property type="entry name" value="MONOACYLGLYCEROL LIPASE"/>
    <property type="match status" value="1"/>
</dbReference>
<name>A0A420EQY7_9SPHN</name>
<dbReference type="InterPro" id="IPR000073">
    <property type="entry name" value="AB_hydrolase_1"/>
</dbReference>
<dbReference type="AlphaFoldDB" id="A0A420EQY7"/>
<dbReference type="PRINTS" id="PR00412">
    <property type="entry name" value="EPOXHYDRLASE"/>
</dbReference>
<dbReference type="GO" id="GO:0016020">
    <property type="term" value="C:membrane"/>
    <property type="evidence" value="ECO:0007669"/>
    <property type="project" value="TreeGrafter"/>
</dbReference>
<dbReference type="Proteomes" id="UP000284395">
    <property type="component" value="Unassembled WGS sequence"/>
</dbReference>
<dbReference type="RefSeq" id="WP_120322993.1">
    <property type="nucleotide sequence ID" value="NZ_RAPF01000001.1"/>
</dbReference>
<accession>A0A420EQY7</accession>
<organism evidence="3 4">
    <name type="scientific">Altericroceibacterium spongiae</name>
    <dbReference type="NCBI Taxonomy" id="2320269"/>
    <lineage>
        <taxon>Bacteria</taxon>
        <taxon>Pseudomonadati</taxon>
        <taxon>Pseudomonadota</taxon>
        <taxon>Alphaproteobacteria</taxon>
        <taxon>Sphingomonadales</taxon>
        <taxon>Erythrobacteraceae</taxon>
        <taxon>Altericroceibacterium</taxon>
    </lineage>
</organism>
<dbReference type="OrthoDB" id="9804723at2"/>
<dbReference type="PANTHER" id="PTHR43798:SF31">
    <property type="entry name" value="AB HYDROLASE SUPERFAMILY PROTEIN YCLE"/>
    <property type="match status" value="1"/>
</dbReference>
<dbReference type="InterPro" id="IPR029058">
    <property type="entry name" value="AB_hydrolase_fold"/>
</dbReference>
<gene>
    <name evidence="3" type="ORF">D6851_00900</name>
</gene>
<protein>
    <submittedName>
        <fullName evidence="3">Alpha/beta fold hydrolase</fullName>
    </submittedName>
</protein>
<proteinExistence type="predicted"/>
<evidence type="ECO:0000259" key="2">
    <source>
        <dbReference type="Pfam" id="PF00561"/>
    </source>
</evidence>
<dbReference type="EMBL" id="RAPF01000001">
    <property type="protein sequence ID" value="RKF23089.1"/>
    <property type="molecule type" value="Genomic_DNA"/>
</dbReference>
<sequence>MSIFPITDRHIYYMRFGAGRPVLLLHGISNSGRAWNPQIPVFMAAGYEVIIPDLSGHGASGRLSAPHSVADLADDIEVLLGHLGIEDLDIIGLSLGGMIALELAARHRLGIGKLIVADSFDNISGEQFAAMAEGWAQIFEQPGGPVTRLEQQWPSLVSPRFQASPEGLQTWQVWHGIAASAHGPSLAHVARGIVGFDIRDRLGGIAVPTLFIGGSLDAMSPPAISEDMAQQVQNGRFICIDGAGHIANVDSARMFNDLSIRFLAEG</sequence>
<dbReference type="Pfam" id="PF00561">
    <property type="entry name" value="Abhydrolase_1"/>
    <property type="match status" value="1"/>
</dbReference>
<evidence type="ECO:0000313" key="3">
    <source>
        <dbReference type="EMBL" id="RKF23089.1"/>
    </source>
</evidence>
<dbReference type="InterPro" id="IPR050266">
    <property type="entry name" value="AB_hydrolase_sf"/>
</dbReference>
<dbReference type="InterPro" id="IPR000639">
    <property type="entry name" value="Epox_hydrolase-like"/>
</dbReference>
<evidence type="ECO:0000256" key="1">
    <source>
        <dbReference type="ARBA" id="ARBA00022801"/>
    </source>
</evidence>
<dbReference type="PRINTS" id="PR00111">
    <property type="entry name" value="ABHYDROLASE"/>
</dbReference>
<keyword evidence="4" id="KW-1185">Reference proteome</keyword>
<dbReference type="Gene3D" id="3.40.50.1820">
    <property type="entry name" value="alpha/beta hydrolase"/>
    <property type="match status" value="1"/>
</dbReference>
<dbReference type="GO" id="GO:0016787">
    <property type="term" value="F:hydrolase activity"/>
    <property type="evidence" value="ECO:0007669"/>
    <property type="project" value="UniProtKB-KW"/>
</dbReference>
<keyword evidence="1 3" id="KW-0378">Hydrolase</keyword>
<reference evidence="3 4" key="1">
    <citation type="submission" date="2018-09" db="EMBL/GenBank/DDBJ databases">
        <title>Altererythrobacter spongiae sp. nov., isolated from a marine sponge.</title>
        <authorList>
            <person name="Zhuang L."/>
            <person name="Luo L."/>
        </authorList>
    </citation>
    <scope>NUCLEOTIDE SEQUENCE [LARGE SCALE GENOMIC DNA]</scope>
    <source>
        <strain evidence="3 4">HN-Y73</strain>
    </source>
</reference>
<comment type="caution">
    <text evidence="3">The sequence shown here is derived from an EMBL/GenBank/DDBJ whole genome shotgun (WGS) entry which is preliminary data.</text>
</comment>
<feature type="domain" description="AB hydrolase-1" evidence="2">
    <location>
        <begin position="21"/>
        <end position="250"/>
    </location>
</feature>
<dbReference type="SUPFAM" id="SSF53474">
    <property type="entry name" value="alpha/beta-Hydrolases"/>
    <property type="match status" value="1"/>
</dbReference>
<evidence type="ECO:0000313" key="4">
    <source>
        <dbReference type="Proteomes" id="UP000284395"/>
    </source>
</evidence>